<evidence type="ECO:0000256" key="1">
    <source>
        <dbReference type="ARBA" id="ARBA00022603"/>
    </source>
</evidence>
<dbReference type="InterPro" id="IPR016461">
    <property type="entry name" value="COMT-like"/>
</dbReference>
<evidence type="ECO:0000313" key="7">
    <source>
        <dbReference type="EMBL" id="MDI5972657.1"/>
    </source>
</evidence>
<dbReference type="PROSITE" id="PS51683">
    <property type="entry name" value="SAM_OMT_II"/>
    <property type="match status" value="1"/>
</dbReference>
<dbReference type="SUPFAM" id="SSF46785">
    <property type="entry name" value="Winged helix' DNA-binding domain"/>
    <property type="match status" value="1"/>
</dbReference>
<keyword evidence="1 7" id="KW-0489">Methyltransferase</keyword>
<sequence>MSENETTPPPATAGTTADGPRTPLSAAGPATPPFTDGPATPPPANNGAAADRPATPPPTAEGAATDGPGADRPTPEGPNGADNPGPGAAVQRMLGLVVGAWAGAAVHTAVTLELPEHLAAGATTVQELAGATKTEPDALRRLLDYLVALQVCAGSPAQGYRLTATGETLRPGVPGSVRDYVRLVGEEFYPVWAHLPHTVRTGEPSFARVHGQDLYSYMADHPQAGDRFNSAMNSGQVLFQHVAKVWDFTGCARIADIGGGNGELLAEILREHPNTEGLLHELPETTATATEYLARHHLADRCQVVAGDMFQEVPAGADAYLLSRVLINHDDERAATVLRNCAAAMKPGAVVLLVERPTSQAAPTEVSAAIDLLMMLVTSGGRSRTGAELDALTRAAGLIPQQSRQLVQGFRLFAARRP</sequence>
<dbReference type="RefSeq" id="WP_282698991.1">
    <property type="nucleotide sequence ID" value="NZ_JABXJJ020000035.1"/>
</dbReference>
<dbReference type="Pfam" id="PF08100">
    <property type="entry name" value="Dimerisation"/>
    <property type="match status" value="1"/>
</dbReference>
<dbReference type="InterPro" id="IPR001077">
    <property type="entry name" value="COMT_C"/>
</dbReference>
<gene>
    <name evidence="7" type="ORF">POF50_025495</name>
</gene>
<feature type="domain" description="O-methyltransferase dimerisation" evidence="6">
    <location>
        <begin position="97"/>
        <end position="169"/>
    </location>
</feature>
<dbReference type="InterPro" id="IPR012967">
    <property type="entry name" value="COMT_dimerisation"/>
</dbReference>
<feature type="compositionally biased region" description="Low complexity" evidence="4">
    <location>
        <begin position="12"/>
        <end position="38"/>
    </location>
</feature>
<name>A0AA90KAZ1_9ACTN</name>
<dbReference type="InterPro" id="IPR029063">
    <property type="entry name" value="SAM-dependent_MTases_sf"/>
</dbReference>
<dbReference type="InterPro" id="IPR036388">
    <property type="entry name" value="WH-like_DNA-bd_sf"/>
</dbReference>
<dbReference type="Gene3D" id="3.40.50.150">
    <property type="entry name" value="Vaccinia Virus protein VP39"/>
    <property type="match status" value="1"/>
</dbReference>
<feature type="domain" description="O-methyltransferase C-terminal" evidence="5">
    <location>
        <begin position="192"/>
        <end position="397"/>
    </location>
</feature>
<keyword evidence="3" id="KW-0949">S-adenosyl-L-methionine</keyword>
<dbReference type="AlphaFoldDB" id="A0AA90KAZ1"/>
<feature type="region of interest" description="Disordered" evidence="4">
    <location>
        <begin position="1"/>
        <end position="87"/>
    </location>
</feature>
<evidence type="ECO:0000256" key="2">
    <source>
        <dbReference type="ARBA" id="ARBA00022679"/>
    </source>
</evidence>
<reference evidence="7" key="1">
    <citation type="submission" date="2023-05" db="EMBL/GenBank/DDBJ databases">
        <title>Streptantibioticus silvisoli sp. nov., acidotolerant actinomycetes 1 from pine litter.</title>
        <authorList>
            <person name="Swiecimska M."/>
            <person name="Golinska P."/>
            <person name="Sangal V."/>
            <person name="Wachnowicz B."/>
            <person name="Goodfellow M."/>
        </authorList>
    </citation>
    <scope>NUCLEOTIDE SEQUENCE</scope>
    <source>
        <strain evidence="7">SL13</strain>
    </source>
</reference>
<protein>
    <submittedName>
        <fullName evidence="7">Methyltransferase</fullName>
    </submittedName>
</protein>
<evidence type="ECO:0000259" key="5">
    <source>
        <dbReference type="Pfam" id="PF00891"/>
    </source>
</evidence>
<dbReference type="EMBL" id="JABXJJ020000035">
    <property type="protein sequence ID" value="MDI5972657.1"/>
    <property type="molecule type" value="Genomic_DNA"/>
</dbReference>
<dbReference type="PANTHER" id="PTHR43712">
    <property type="entry name" value="PUTATIVE (AFU_ORTHOLOGUE AFUA_4G14580)-RELATED"/>
    <property type="match status" value="1"/>
</dbReference>
<dbReference type="GO" id="GO:0008171">
    <property type="term" value="F:O-methyltransferase activity"/>
    <property type="evidence" value="ECO:0007669"/>
    <property type="project" value="InterPro"/>
</dbReference>
<dbReference type="Gene3D" id="1.10.287.1350">
    <property type="match status" value="1"/>
</dbReference>
<proteinExistence type="predicted"/>
<accession>A0AA90KAZ1</accession>
<evidence type="ECO:0000256" key="4">
    <source>
        <dbReference type="SAM" id="MobiDB-lite"/>
    </source>
</evidence>
<feature type="compositionally biased region" description="Low complexity" evidence="4">
    <location>
        <begin position="60"/>
        <end position="87"/>
    </location>
</feature>
<dbReference type="InterPro" id="IPR036390">
    <property type="entry name" value="WH_DNA-bd_sf"/>
</dbReference>
<comment type="caution">
    <text evidence="7">The sequence shown here is derived from an EMBL/GenBank/DDBJ whole genome shotgun (WGS) entry which is preliminary data.</text>
</comment>
<dbReference type="GO" id="GO:0032259">
    <property type="term" value="P:methylation"/>
    <property type="evidence" value="ECO:0007669"/>
    <property type="project" value="UniProtKB-KW"/>
</dbReference>
<dbReference type="Gene3D" id="1.10.10.10">
    <property type="entry name" value="Winged helix-like DNA-binding domain superfamily/Winged helix DNA-binding domain"/>
    <property type="match status" value="1"/>
</dbReference>
<evidence type="ECO:0000259" key="6">
    <source>
        <dbReference type="Pfam" id="PF08100"/>
    </source>
</evidence>
<dbReference type="PANTHER" id="PTHR43712:SF2">
    <property type="entry name" value="O-METHYLTRANSFERASE CICE"/>
    <property type="match status" value="1"/>
</dbReference>
<organism evidence="7">
    <name type="scientific">Streptantibioticus silvisoli</name>
    <dbReference type="NCBI Taxonomy" id="2705255"/>
    <lineage>
        <taxon>Bacteria</taxon>
        <taxon>Bacillati</taxon>
        <taxon>Actinomycetota</taxon>
        <taxon>Actinomycetes</taxon>
        <taxon>Kitasatosporales</taxon>
        <taxon>Streptomycetaceae</taxon>
        <taxon>Streptantibioticus</taxon>
    </lineage>
</organism>
<dbReference type="GO" id="GO:0046983">
    <property type="term" value="F:protein dimerization activity"/>
    <property type="evidence" value="ECO:0007669"/>
    <property type="project" value="InterPro"/>
</dbReference>
<evidence type="ECO:0000256" key="3">
    <source>
        <dbReference type="ARBA" id="ARBA00022691"/>
    </source>
</evidence>
<keyword evidence="2" id="KW-0808">Transferase</keyword>
<dbReference type="SUPFAM" id="SSF53335">
    <property type="entry name" value="S-adenosyl-L-methionine-dependent methyltransferases"/>
    <property type="match status" value="1"/>
</dbReference>
<dbReference type="CDD" id="cd02440">
    <property type="entry name" value="AdoMet_MTases"/>
    <property type="match status" value="1"/>
</dbReference>
<dbReference type="Pfam" id="PF00891">
    <property type="entry name" value="Methyltransf_2"/>
    <property type="match status" value="1"/>
</dbReference>